<dbReference type="eggNOG" id="COG2253">
    <property type="taxonomic scope" value="Bacteria"/>
</dbReference>
<proteinExistence type="predicted"/>
<evidence type="ECO:0000313" key="2">
    <source>
        <dbReference type="Proteomes" id="UP000019460"/>
    </source>
</evidence>
<gene>
    <name evidence="1" type="ORF">D779_0802</name>
</gene>
<name>W9V8M3_9GAMM</name>
<dbReference type="STRING" id="1249627.D779_0802"/>
<reference evidence="1 2" key="1">
    <citation type="submission" date="2012-11" db="EMBL/GenBank/DDBJ databases">
        <title>Genome assembly of Thiorhodococcus sp. AK35.</title>
        <authorList>
            <person name="Nupur N."/>
            <person name="Khatri I."/>
            <person name="Subramanian S."/>
            <person name="Pinnaka A."/>
        </authorList>
    </citation>
    <scope>NUCLEOTIDE SEQUENCE [LARGE SCALE GENOMIC DNA]</scope>
    <source>
        <strain evidence="1 2">AK35</strain>
    </source>
</reference>
<sequence length="227" mass="26184">MRRPHPSEDLDFILREPDSGFEWARYFEGLVEVMAEFGVRCELIDRGRMDRAVRQAMLKDDSIARQLDLSFYRGDSGRKLRVKLEIDTCPPSYSGFEYRYLDFPLDFEVCIQDLPSNFALKIHALLCRPYLKGRDWFDFAWYVARGVRPNLAHLSAAIDQFGPWRGAGVEVDEAWLETALIERIRAIDWTAAARDVEPFLGTSEQAGLKLWGERFFADKVAKLVLPA</sequence>
<organism evidence="1 2">
    <name type="scientific">Imhoffiella purpurea</name>
    <dbReference type="NCBI Taxonomy" id="1249627"/>
    <lineage>
        <taxon>Bacteria</taxon>
        <taxon>Pseudomonadati</taxon>
        <taxon>Pseudomonadota</taxon>
        <taxon>Gammaproteobacteria</taxon>
        <taxon>Chromatiales</taxon>
        <taxon>Chromatiaceae</taxon>
        <taxon>Imhoffiella</taxon>
    </lineage>
</organism>
<accession>W9V8M3</accession>
<evidence type="ECO:0000313" key="1">
    <source>
        <dbReference type="EMBL" id="EXJ15938.1"/>
    </source>
</evidence>
<dbReference type="Proteomes" id="UP000019460">
    <property type="component" value="Unassembled WGS sequence"/>
</dbReference>
<dbReference type="AlphaFoldDB" id="W9V8M3"/>
<dbReference type="EMBL" id="AONC01000018">
    <property type="protein sequence ID" value="EXJ15938.1"/>
    <property type="molecule type" value="Genomic_DNA"/>
</dbReference>
<dbReference type="PATRIC" id="fig|1249627.3.peg.1376"/>
<dbReference type="Pfam" id="PF08843">
    <property type="entry name" value="AbiEii"/>
    <property type="match status" value="1"/>
</dbReference>
<dbReference type="InterPro" id="IPR014942">
    <property type="entry name" value="AbiEii"/>
</dbReference>
<keyword evidence="2" id="KW-1185">Reference proteome</keyword>
<evidence type="ECO:0008006" key="3">
    <source>
        <dbReference type="Google" id="ProtNLM"/>
    </source>
</evidence>
<protein>
    <recommendedName>
        <fullName evidence="3">Nucleotidyltransferase AbiEii toxin of type IV toxin-antitoxin system</fullName>
    </recommendedName>
</protein>
<comment type="caution">
    <text evidence="1">The sequence shown here is derived from an EMBL/GenBank/DDBJ whole genome shotgun (WGS) entry which is preliminary data.</text>
</comment>
<dbReference type="RefSeq" id="WP_043751407.1">
    <property type="nucleotide sequence ID" value="NZ_AONC01000018.1"/>
</dbReference>